<organism evidence="1 2">
    <name type="scientific">Corynebacterium kroppenstedtii</name>
    <dbReference type="NCBI Taxonomy" id="161879"/>
    <lineage>
        <taxon>Bacteria</taxon>
        <taxon>Bacillati</taxon>
        <taxon>Actinomycetota</taxon>
        <taxon>Actinomycetes</taxon>
        <taxon>Mycobacteriales</taxon>
        <taxon>Corynebacteriaceae</taxon>
        <taxon>Corynebacterium</taxon>
    </lineage>
</organism>
<evidence type="ECO:0000313" key="1">
    <source>
        <dbReference type="EMBL" id="PZR06921.1"/>
    </source>
</evidence>
<protein>
    <submittedName>
        <fullName evidence="1">tRNA adenosine deaminase</fullName>
    </submittedName>
</protein>
<gene>
    <name evidence="1" type="ORF">DI525_00925</name>
</gene>
<dbReference type="InterPro" id="IPR023869">
    <property type="entry name" value="tRNA_Adeno_NH3ase_assoc_put"/>
</dbReference>
<dbReference type="RefSeq" id="WP_303733928.1">
    <property type="nucleotide sequence ID" value="NZ_CAKZHK010000006.1"/>
</dbReference>
<dbReference type="EMBL" id="QFRA01000001">
    <property type="protein sequence ID" value="PZR06921.1"/>
    <property type="molecule type" value="Genomic_DNA"/>
</dbReference>
<dbReference type="AlphaFoldDB" id="A0A2W5V9U7"/>
<dbReference type="NCBIfam" id="TIGR03941">
    <property type="entry name" value="tRNA_deam_assoc"/>
    <property type="match status" value="1"/>
</dbReference>
<evidence type="ECO:0000313" key="2">
    <source>
        <dbReference type="Proteomes" id="UP000249432"/>
    </source>
</evidence>
<sequence>MNAGVNDDGQTPTFAVALTSQDGQWMSRILPERAMWDLDVATRAVRDLRSEGPNFGMVCVDDDWFVLIRPTPRGTQLLLSDATAAVVDDYAAEVLDELDVDVPDMDPDERADAEPWPEGDLEILEDLGVPSDVLAVICDDDELWASEQLLRIAEEINADEELADVAQLDY</sequence>
<comment type="caution">
    <text evidence="1">The sequence shown here is derived from an EMBL/GenBank/DDBJ whole genome shotgun (WGS) entry which is preliminary data.</text>
</comment>
<dbReference type="Proteomes" id="UP000249432">
    <property type="component" value="Unassembled WGS sequence"/>
</dbReference>
<name>A0A2W5V9U7_9CORY</name>
<reference evidence="1 2" key="1">
    <citation type="submission" date="2017-08" db="EMBL/GenBank/DDBJ databases">
        <title>Infants hospitalized years apart are colonized by the same room-sourced microbial strains.</title>
        <authorList>
            <person name="Brooks B."/>
            <person name="Olm M.R."/>
            <person name="Firek B.A."/>
            <person name="Baker R."/>
            <person name="Thomas B.C."/>
            <person name="Morowitz M.J."/>
            <person name="Banfield J.F."/>
        </authorList>
    </citation>
    <scope>NUCLEOTIDE SEQUENCE [LARGE SCALE GENOMIC DNA]</scope>
    <source>
        <strain evidence="1">S2_003_000_R1_3</strain>
    </source>
</reference>
<accession>A0A2W5V9U7</accession>
<proteinExistence type="predicted"/>